<evidence type="ECO:0000313" key="2">
    <source>
        <dbReference type="EMBL" id="ADI21424.1"/>
    </source>
</evidence>
<feature type="transmembrane region" description="Helical" evidence="1">
    <location>
        <begin position="7"/>
        <end position="26"/>
    </location>
</feature>
<feature type="transmembrane region" description="Helical" evidence="1">
    <location>
        <begin position="95"/>
        <end position="116"/>
    </location>
</feature>
<dbReference type="EMBL" id="GU567954">
    <property type="protein sequence ID" value="ADI21424.1"/>
    <property type="molecule type" value="Genomic_DNA"/>
</dbReference>
<proteinExistence type="predicted"/>
<accession>E7C1V0</accession>
<reference evidence="2" key="1">
    <citation type="submission" date="2010-01" db="EMBL/GenBank/DDBJ databases">
        <title>Genome fragments of uncultured bacteria from the North Pacific subtropical Gyre.</title>
        <authorList>
            <person name="Pham V.D."/>
            <person name="Delong E.F."/>
        </authorList>
    </citation>
    <scope>NUCLEOTIDE SEQUENCE</scope>
</reference>
<feature type="transmembrane region" description="Helical" evidence="1">
    <location>
        <begin position="56"/>
        <end position="74"/>
    </location>
</feature>
<evidence type="ECO:0000256" key="1">
    <source>
        <dbReference type="SAM" id="Phobius"/>
    </source>
</evidence>
<name>E7C1V0_9GAMM</name>
<feature type="transmembrane region" description="Helical" evidence="1">
    <location>
        <begin position="128"/>
        <end position="145"/>
    </location>
</feature>
<keyword evidence="1" id="KW-0812">Transmembrane</keyword>
<dbReference type="AlphaFoldDB" id="E7C1V0"/>
<keyword evidence="1" id="KW-1133">Transmembrane helix</keyword>
<organism evidence="2">
    <name type="scientific">uncultured gamma proteobacterium HF0010_26J14</name>
    <dbReference type="NCBI Taxonomy" id="723564"/>
    <lineage>
        <taxon>Bacteria</taxon>
        <taxon>Pseudomonadati</taxon>
        <taxon>Pseudomonadota</taxon>
        <taxon>Gammaproteobacteria</taxon>
        <taxon>environmental samples</taxon>
    </lineage>
</organism>
<sequence length="360" mass="41534">MLCQFRVLYTGNHIMLTVTYIAIVYYKGDLESNEEADVIDCLDHIHLYKSWFKVGFVIWVLTTALYACRNLVLFPKTGQFFLAVQKTVFSSQVRYFFLTSLLFVSIGGLVFLILYGDINNQFDGLWNSVFNMGVLGFTGELPFVIDDITMQNDRRAFVSRALIFIFIMACSLVMVNLLISIMNEVWNAKMRSNLWDEHVDLVLKKMLKRRFAKDVRAKDFYVRVAEYLERKFTDNNVVCGYKGKYIGFLDRTIEKADPLTWVCCCCVYRRRDTKTHGGANKKKRATTGAKLKMDTEQWIWDSIINIIPKQEESLNNGVKILNSNPYSLRPSSSAVSTKDLMHAMNKLGSQHDIIINSKKK</sequence>
<keyword evidence="1" id="KW-0472">Membrane</keyword>
<protein>
    <submittedName>
        <fullName evidence="2">Uncharacterized protein</fullName>
    </submittedName>
</protein>
<feature type="transmembrane region" description="Helical" evidence="1">
    <location>
        <begin position="157"/>
        <end position="182"/>
    </location>
</feature>